<feature type="domain" description="Glycoside-hydrolase family GH114 TIM-barrel" evidence="1">
    <location>
        <begin position="17"/>
        <end position="261"/>
    </location>
</feature>
<proteinExistence type="predicted"/>
<dbReference type="SUPFAM" id="SSF51445">
    <property type="entry name" value="(Trans)glycosidases"/>
    <property type="match status" value="1"/>
</dbReference>
<evidence type="ECO:0000313" key="2">
    <source>
        <dbReference type="EMBL" id="KUZ85012.1"/>
    </source>
</evidence>
<evidence type="ECO:0000259" key="1">
    <source>
        <dbReference type="Pfam" id="PF03537"/>
    </source>
</evidence>
<dbReference type="EMBL" id="LOTN01000053">
    <property type="protein sequence ID" value="KUZ85012.1"/>
    <property type="molecule type" value="Genomic_DNA"/>
</dbReference>
<dbReference type="Pfam" id="PF03537">
    <property type="entry name" value="Glyco_hydro_114"/>
    <property type="match status" value="1"/>
</dbReference>
<name>A0A102KM27_9BURK</name>
<sequence length="273" mass="29392">MTYYGDASGLDLNRAATTYRVMDVDLDPGVGNFTAAQVATLKNNGQNKVLSYLNLGSCEHWRDYWNSAPSGFVSCGANTAAQRGAYQGYSDETWMNVGNADYQNLILNYVAPRLVAQGADGFYLDNLEIVEHGTSTTNGPCDASCSQGGLDLVRKLRQKYPNLLIVMQNATSDVTRLGTTGGVKYASLLDGVAHEEVYQPSYDQGAEQELLNWKGMNLAPGGHPFWIATVDYVGSCTNTADASSAYTSARSHGFSPYVSDASAGQGTVCYWGF</sequence>
<dbReference type="InterPro" id="IPR004352">
    <property type="entry name" value="GH114_TIM-barrel"/>
</dbReference>
<accession>A0A102KM27</accession>
<keyword evidence="2" id="KW-0378">Hydrolase</keyword>
<organism evidence="2 3">
    <name type="scientific">Burkholderia ubonensis</name>
    <dbReference type="NCBI Taxonomy" id="101571"/>
    <lineage>
        <taxon>Bacteria</taxon>
        <taxon>Pseudomonadati</taxon>
        <taxon>Pseudomonadota</taxon>
        <taxon>Betaproteobacteria</taxon>
        <taxon>Burkholderiales</taxon>
        <taxon>Burkholderiaceae</taxon>
        <taxon>Burkholderia</taxon>
        <taxon>Burkholderia cepacia complex</taxon>
    </lineage>
</organism>
<reference evidence="2 3" key="1">
    <citation type="submission" date="2015-11" db="EMBL/GenBank/DDBJ databases">
        <title>Expanding the genomic diversity of Burkholderia species for the development of highly accurate diagnostics.</title>
        <authorList>
            <person name="Sahl J."/>
            <person name="Keim P."/>
            <person name="Wagner D."/>
        </authorList>
    </citation>
    <scope>NUCLEOTIDE SEQUENCE [LARGE SCALE GENOMIC DNA]</scope>
    <source>
        <strain evidence="2 3">RF32-BP4</strain>
    </source>
</reference>
<dbReference type="GO" id="GO:0016787">
    <property type="term" value="F:hydrolase activity"/>
    <property type="evidence" value="ECO:0007669"/>
    <property type="project" value="UniProtKB-KW"/>
</dbReference>
<evidence type="ECO:0000313" key="3">
    <source>
        <dbReference type="Proteomes" id="UP000065521"/>
    </source>
</evidence>
<dbReference type="PANTHER" id="PTHR35882">
    <property type="entry name" value="PELA"/>
    <property type="match status" value="1"/>
</dbReference>
<dbReference type="InterPro" id="IPR017853">
    <property type="entry name" value="GH"/>
</dbReference>
<dbReference type="PANTHER" id="PTHR35882:SF2">
    <property type="entry name" value="PELA"/>
    <property type="match status" value="1"/>
</dbReference>
<dbReference type="AlphaFoldDB" id="A0A102KM27"/>
<protein>
    <submittedName>
        <fullName evidence="2">Glycoside hydrolase</fullName>
    </submittedName>
</protein>
<comment type="caution">
    <text evidence="2">The sequence shown here is derived from an EMBL/GenBank/DDBJ whole genome shotgun (WGS) entry which is preliminary data.</text>
</comment>
<gene>
    <name evidence="2" type="ORF">WI38_24925</name>
</gene>
<dbReference type="Proteomes" id="UP000065521">
    <property type="component" value="Unassembled WGS sequence"/>
</dbReference>
<dbReference type="InterPro" id="IPR013785">
    <property type="entry name" value="Aldolase_TIM"/>
</dbReference>
<dbReference type="Gene3D" id="3.20.20.70">
    <property type="entry name" value="Aldolase class I"/>
    <property type="match status" value="1"/>
</dbReference>